<evidence type="ECO:0000313" key="1">
    <source>
        <dbReference type="Proteomes" id="UP000694844"/>
    </source>
</evidence>
<organism evidence="1 2">
    <name type="scientific">Crassostrea virginica</name>
    <name type="common">Eastern oyster</name>
    <dbReference type="NCBI Taxonomy" id="6565"/>
    <lineage>
        <taxon>Eukaryota</taxon>
        <taxon>Metazoa</taxon>
        <taxon>Spiralia</taxon>
        <taxon>Lophotrochozoa</taxon>
        <taxon>Mollusca</taxon>
        <taxon>Bivalvia</taxon>
        <taxon>Autobranchia</taxon>
        <taxon>Pteriomorphia</taxon>
        <taxon>Ostreida</taxon>
        <taxon>Ostreoidea</taxon>
        <taxon>Ostreidae</taxon>
        <taxon>Crassostrea</taxon>
    </lineage>
</organism>
<dbReference type="KEGG" id="cvn:111104659"/>
<sequence>MILKMAEENKTSKTRIISNTRTIEGNRCTLHFPRGVSDFLNLFSLNGKAEQIQFQQILHLLYLAGILNYKPFLDDPKSLIDYDALFVKSLLFLGSFKLEISQKFYNSDFLTHPLEIISTLTYIGTSSFCETREIANTNGLAPFVRSTYRMIRIDANTRKPLELPQPMREMYDARNKETPFAMRKLTRPDVHSIDIHYTIQESDLDSQNHTSWITYIKLCLRACRRGTGLKAFPTPLLQIIDNGIKEFEIRYENEALLNEDVIIYAWQTTESDQLGFEISKGADVCIQATMTFYRSSWKDSKMESTASKM</sequence>
<proteinExistence type="predicted"/>
<dbReference type="AlphaFoldDB" id="A0A8B8ATL7"/>
<dbReference type="Gene3D" id="3.10.129.10">
    <property type="entry name" value="Hotdog Thioesterase"/>
    <property type="match status" value="1"/>
</dbReference>
<protein>
    <submittedName>
        <fullName evidence="2">Uncharacterized protein LOC111104659</fullName>
    </submittedName>
</protein>
<dbReference type="PANTHER" id="PTHR34487:SF1">
    <property type="entry name" value="ACYL-ACP THIOESTERASE"/>
    <property type="match status" value="1"/>
</dbReference>
<dbReference type="PANTHER" id="PTHR34487">
    <property type="entry name" value="ACYL-ACP THIOESTERASE"/>
    <property type="match status" value="1"/>
</dbReference>
<gene>
    <name evidence="2" type="primary">LOC111104659</name>
</gene>
<keyword evidence="1" id="KW-1185">Reference proteome</keyword>
<name>A0A8B8ATL7_CRAVI</name>
<dbReference type="InterPro" id="IPR029069">
    <property type="entry name" value="HotDog_dom_sf"/>
</dbReference>
<evidence type="ECO:0000313" key="2">
    <source>
        <dbReference type="RefSeq" id="XP_022294436.1"/>
    </source>
</evidence>
<accession>A0A8B8ATL7</accession>
<dbReference type="SUPFAM" id="SSF54637">
    <property type="entry name" value="Thioesterase/thiol ester dehydrase-isomerase"/>
    <property type="match status" value="2"/>
</dbReference>
<reference evidence="2" key="2">
    <citation type="submission" date="2025-08" db="UniProtKB">
        <authorList>
            <consortium name="RefSeq"/>
        </authorList>
    </citation>
    <scope>IDENTIFICATION</scope>
    <source>
        <tissue evidence="2">Whole sample</tissue>
    </source>
</reference>
<dbReference type="Proteomes" id="UP000694844">
    <property type="component" value="Chromosome 1"/>
</dbReference>
<reference evidence="1" key="1">
    <citation type="submission" date="2024-06" db="UniProtKB">
        <authorList>
            <consortium name="RefSeq"/>
        </authorList>
    </citation>
    <scope>NUCLEOTIDE SEQUENCE [LARGE SCALE GENOMIC DNA]</scope>
</reference>
<dbReference type="OrthoDB" id="6278306at2759"/>
<dbReference type="GeneID" id="111104659"/>
<dbReference type="RefSeq" id="XP_022294436.1">
    <property type="nucleotide sequence ID" value="XM_022438728.1"/>
</dbReference>